<reference evidence="1 2" key="1">
    <citation type="submission" date="2016-11" db="EMBL/GenBank/DDBJ databases">
        <authorList>
            <person name="Jaros S."/>
            <person name="Januszkiewicz K."/>
            <person name="Wedrychowicz H."/>
        </authorList>
    </citation>
    <scope>NUCLEOTIDE SEQUENCE [LARGE SCALE GENOMIC DNA]</scope>
    <source>
        <strain evidence="1 2">GAS138</strain>
    </source>
</reference>
<dbReference type="EMBL" id="LT670817">
    <property type="protein sequence ID" value="SHH74930.1"/>
    <property type="molecule type" value="Genomic_DNA"/>
</dbReference>
<name>A0A1M5VIA6_9BRAD</name>
<dbReference type="AlphaFoldDB" id="A0A1M5VIA6"/>
<dbReference type="Proteomes" id="UP000189796">
    <property type="component" value="Chromosome I"/>
</dbReference>
<gene>
    <name evidence="1" type="ORF">SAMN05443248_5983</name>
</gene>
<evidence type="ECO:0000313" key="2">
    <source>
        <dbReference type="Proteomes" id="UP000189796"/>
    </source>
</evidence>
<proteinExistence type="predicted"/>
<sequence length="67" mass="7422">MWLPIHTAPFDAEIELAVIDRGGPHVLVFQCRQALQGLTKAETGEKLAVHPIGSRGCDGNRWTGRLW</sequence>
<accession>A0A1M5VIA6</accession>
<evidence type="ECO:0000313" key="1">
    <source>
        <dbReference type="EMBL" id="SHH74930.1"/>
    </source>
</evidence>
<organism evidence="1 2">
    <name type="scientific">Bradyrhizobium erythrophlei</name>
    <dbReference type="NCBI Taxonomy" id="1437360"/>
    <lineage>
        <taxon>Bacteria</taxon>
        <taxon>Pseudomonadati</taxon>
        <taxon>Pseudomonadota</taxon>
        <taxon>Alphaproteobacteria</taxon>
        <taxon>Hyphomicrobiales</taxon>
        <taxon>Nitrobacteraceae</taxon>
        <taxon>Bradyrhizobium</taxon>
    </lineage>
</organism>
<protein>
    <submittedName>
        <fullName evidence="1">Uncharacterized protein</fullName>
    </submittedName>
</protein>